<evidence type="ECO:0000313" key="9">
    <source>
        <dbReference type="Proteomes" id="UP000694557"/>
    </source>
</evidence>
<feature type="region of interest" description="Disordered" evidence="7">
    <location>
        <begin position="229"/>
        <end position="254"/>
    </location>
</feature>
<proteinExistence type="inferred from homology"/>
<feature type="repeat" description="WD" evidence="6">
    <location>
        <begin position="253"/>
        <end position="294"/>
    </location>
</feature>
<reference evidence="8" key="2">
    <citation type="submission" date="2025-09" db="UniProtKB">
        <authorList>
            <consortium name="Ensembl"/>
        </authorList>
    </citation>
    <scope>IDENTIFICATION</scope>
</reference>
<evidence type="ECO:0000256" key="1">
    <source>
        <dbReference type="ARBA" id="ARBA00004906"/>
    </source>
</evidence>
<dbReference type="GO" id="GO:0043161">
    <property type="term" value="P:proteasome-mediated ubiquitin-dependent protein catabolic process"/>
    <property type="evidence" value="ECO:0007669"/>
    <property type="project" value="TreeGrafter"/>
</dbReference>
<feature type="repeat" description="WD" evidence="6">
    <location>
        <begin position="397"/>
        <end position="439"/>
    </location>
</feature>
<dbReference type="InterPro" id="IPR001680">
    <property type="entry name" value="WD40_rpt"/>
</dbReference>
<accession>A0A8C7FMZ4</accession>
<keyword evidence="3" id="KW-0677">Repeat</keyword>
<dbReference type="InterPro" id="IPR036322">
    <property type="entry name" value="WD40_repeat_dom_sf"/>
</dbReference>
<evidence type="ECO:0000256" key="2">
    <source>
        <dbReference type="ARBA" id="ARBA00022574"/>
    </source>
</evidence>
<dbReference type="Proteomes" id="UP000694557">
    <property type="component" value="Unassembled WGS sequence"/>
</dbReference>
<feature type="region of interest" description="Disordered" evidence="7">
    <location>
        <begin position="486"/>
        <end position="511"/>
    </location>
</feature>
<comment type="pathway">
    <text evidence="1">Protein modification; protein ubiquitination.</text>
</comment>
<feature type="region of interest" description="Disordered" evidence="7">
    <location>
        <begin position="625"/>
        <end position="691"/>
    </location>
</feature>
<dbReference type="GO" id="GO:0007095">
    <property type="term" value="P:mitotic G2 DNA damage checkpoint signaling"/>
    <property type="evidence" value="ECO:0007669"/>
    <property type="project" value="TreeGrafter"/>
</dbReference>
<evidence type="ECO:0000256" key="3">
    <source>
        <dbReference type="ARBA" id="ARBA00022737"/>
    </source>
</evidence>
<dbReference type="SMART" id="SM00320">
    <property type="entry name" value="WD40"/>
    <property type="match status" value="7"/>
</dbReference>
<dbReference type="GO" id="GO:0005634">
    <property type="term" value="C:nucleus"/>
    <property type="evidence" value="ECO:0007669"/>
    <property type="project" value="TreeGrafter"/>
</dbReference>
<keyword evidence="2 6" id="KW-0853">WD repeat</keyword>
<dbReference type="InterPro" id="IPR019775">
    <property type="entry name" value="WD40_repeat_CS"/>
</dbReference>
<dbReference type="PANTHER" id="PTHR22852:SF0">
    <property type="entry name" value="DENTICLELESS PROTEIN HOMOLOG"/>
    <property type="match status" value="1"/>
</dbReference>
<organism evidence="8 9">
    <name type="scientific">Oncorhynchus kisutch</name>
    <name type="common">Coho salmon</name>
    <name type="synonym">Salmo kisutch</name>
    <dbReference type="NCBI Taxonomy" id="8019"/>
    <lineage>
        <taxon>Eukaryota</taxon>
        <taxon>Metazoa</taxon>
        <taxon>Chordata</taxon>
        <taxon>Craniata</taxon>
        <taxon>Vertebrata</taxon>
        <taxon>Euteleostomi</taxon>
        <taxon>Actinopterygii</taxon>
        <taxon>Neopterygii</taxon>
        <taxon>Teleostei</taxon>
        <taxon>Protacanthopterygii</taxon>
        <taxon>Salmoniformes</taxon>
        <taxon>Salmonidae</taxon>
        <taxon>Salmoninae</taxon>
        <taxon>Oncorhynchus</taxon>
    </lineage>
</organism>
<evidence type="ECO:0000256" key="7">
    <source>
        <dbReference type="SAM" id="MobiDB-lite"/>
    </source>
</evidence>
<name>A0A8C7FMZ4_ONCKI</name>
<dbReference type="Pfam" id="PF00400">
    <property type="entry name" value="WD40"/>
    <property type="match status" value="5"/>
</dbReference>
<reference evidence="8" key="1">
    <citation type="submission" date="2025-08" db="UniProtKB">
        <authorList>
            <consortium name="Ensembl"/>
        </authorList>
    </citation>
    <scope>IDENTIFICATION</scope>
</reference>
<dbReference type="CDD" id="cd00200">
    <property type="entry name" value="WD40"/>
    <property type="match status" value="1"/>
</dbReference>
<dbReference type="PROSITE" id="PS00678">
    <property type="entry name" value="WD_REPEATS_1"/>
    <property type="match status" value="2"/>
</dbReference>
<comment type="similarity">
    <text evidence="5">Belongs to the WD repeat cdt2 family.</text>
</comment>
<dbReference type="PRINTS" id="PR00320">
    <property type="entry name" value="GPROTEINBRPT"/>
</dbReference>
<evidence type="ECO:0000256" key="5">
    <source>
        <dbReference type="ARBA" id="ARBA00038344"/>
    </source>
</evidence>
<dbReference type="Gene3D" id="2.130.10.10">
    <property type="entry name" value="YVTN repeat-like/Quinoprotein amine dehydrogenase"/>
    <property type="match status" value="2"/>
</dbReference>
<keyword evidence="9" id="KW-1185">Reference proteome</keyword>
<evidence type="ECO:0000256" key="4">
    <source>
        <dbReference type="ARBA" id="ARBA00022786"/>
    </source>
</evidence>
<evidence type="ECO:0000256" key="6">
    <source>
        <dbReference type="PROSITE-ProRule" id="PRU00221"/>
    </source>
</evidence>
<protein>
    <submittedName>
        <fullName evidence="8">Denticleless E3 ubiquitin protein ligase homolog (Drosophila)</fullName>
    </submittedName>
</protein>
<dbReference type="InterPro" id="IPR015943">
    <property type="entry name" value="WD40/YVTN_repeat-like_dom_sf"/>
</dbReference>
<feature type="repeat" description="WD" evidence="6">
    <location>
        <begin position="134"/>
        <end position="175"/>
    </location>
</feature>
<dbReference type="SUPFAM" id="SSF50978">
    <property type="entry name" value="WD40 repeat-like"/>
    <property type="match status" value="1"/>
</dbReference>
<dbReference type="GeneTree" id="ENSGT00530000064210"/>
<dbReference type="Ensembl" id="ENSOKIT00005031922.1">
    <property type="protein sequence ID" value="ENSOKIP00005030195.1"/>
    <property type="gene ID" value="ENSOKIG00005013017.1"/>
</dbReference>
<keyword evidence="4" id="KW-0833">Ubl conjugation pathway</keyword>
<dbReference type="GO" id="GO:0030674">
    <property type="term" value="F:protein-macromolecule adaptor activity"/>
    <property type="evidence" value="ECO:0007669"/>
    <property type="project" value="TreeGrafter"/>
</dbReference>
<gene>
    <name evidence="8" type="primary">DTL</name>
    <name evidence="8" type="synonym">LOC109900569</name>
</gene>
<dbReference type="PROSITE" id="PS50082">
    <property type="entry name" value="WD_REPEATS_2"/>
    <property type="match status" value="4"/>
</dbReference>
<evidence type="ECO:0000313" key="8">
    <source>
        <dbReference type="Ensembl" id="ENSOKIP00005030195.1"/>
    </source>
</evidence>
<dbReference type="InterPro" id="IPR020472">
    <property type="entry name" value="WD40_PAC1"/>
</dbReference>
<feature type="compositionally biased region" description="Polar residues" evidence="7">
    <location>
        <begin position="665"/>
        <end position="675"/>
    </location>
</feature>
<dbReference type="InterPro" id="IPR051865">
    <property type="entry name" value="WD-repeat_CDT2_adapter"/>
</dbReference>
<feature type="repeat" description="WD" evidence="6">
    <location>
        <begin position="176"/>
        <end position="211"/>
    </location>
</feature>
<feature type="compositionally biased region" description="Polar residues" evidence="7">
    <location>
        <begin position="502"/>
        <end position="511"/>
    </location>
</feature>
<dbReference type="PROSITE" id="PS50294">
    <property type="entry name" value="WD_REPEATS_REGION"/>
    <property type="match status" value="3"/>
</dbReference>
<dbReference type="FunFam" id="2.130.10.10:FF:002879">
    <property type="entry name" value="Denticleless protein homolog"/>
    <property type="match status" value="1"/>
</dbReference>
<sequence length="691" mass="75250">MQYFRINCLNCETNDDHLANLKHSYCVECGLNHHHNNQALMERQREQHAMIPEHDCSGHRVVAVDRDLNPKYNLSSLLDCYQCTRHDEHITYGNPGVAFATAPGLQGVLAVASEEGVLRLYNTENRQSPLLKEWLAHDNAICDLAWVPGEASLVTASGDQMAKLWDVTSGELLGSFKGHQCSLKSVAFTQQEKAVFCTGGRDGNIMVWDTRCSKKDGFYRQVKQISGAHNKMDRNTPSKTKKKHPGTRGMDPSVDSQQSVTVVLFQDEHTLISSGAVDGIIKMWDLRKNYTAYHHDPIPLQAYPYPGTSTRKLGYSGLVLDSTGSNLFSNCTDNNIYMFNVSGLKTTPVAVFGGHLNSSFYVKSTVSPDNQFLASGSSDHHAYIWKISDTKHPPMMLQGHSQQVTSIAWCPTDFTKIASCSDDNTIRIWRLDRGTDGAKSSVGEANLVGWACPKPATTMPSPMPLNQAECTPAKSPWPRHLGALASPQPAACAPRGADLPLASSTTAASPLQAQGSRATLIRQKTPFISNWFARTPGEQITPPLRKVLSPCPIPTLSSERTAKRRLENGDSGAAGGCEGSGECDGITGLYPAAKRNRGLAGVCCPSQEPPHAATERSEAWGKADLQVEDQRPVPATQADKEKSSPKGADWLSAMSQKLRKGVGKPSSTPRSTSAPKRQDGRIPTSPVYTRS</sequence>
<dbReference type="PANTHER" id="PTHR22852">
    <property type="entry name" value="LETHAL 2 DENTICLELESS PROTEIN RETINOIC ACID-REGULATED NUCLEAR MATRIX-ASSOCIATED PROTEIN"/>
    <property type="match status" value="1"/>
</dbReference>
<dbReference type="AlphaFoldDB" id="A0A8C7FMZ4"/>